<dbReference type="GO" id="GO:0004029">
    <property type="term" value="F:aldehyde dehydrogenase (NAD+) activity"/>
    <property type="evidence" value="ECO:0007669"/>
    <property type="project" value="UniProtKB-EC"/>
</dbReference>
<evidence type="ECO:0000256" key="2">
    <source>
        <dbReference type="ARBA" id="ARBA00023002"/>
    </source>
</evidence>
<dbReference type="Pfam" id="PF00171">
    <property type="entry name" value="Aldedh"/>
    <property type="match status" value="1"/>
</dbReference>
<dbReference type="InterPro" id="IPR016162">
    <property type="entry name" value="Ald_DH_N"/>
</dbReference>
<feature type="active site" evidence="5">
    <location>
        <position position="185"/>
    </location>
</feature>
<proteinExistence type="inferred from homology"/>
<keyword evidence="9" id="KW-1185">Reference proteome</keyword>
<dbReference type="AlphaFoldDB" id="A0A6A6DU27"/>
<comment type="similarity">
    <text evidence="1 6">Belongs to the aldehyde dehydrogenase family.</text>
</comment>
<evidence type="ECO:0000256" key="5">
    <source>
        <dbReference type="PROSITE-ProRule" id="PRU10007"/>
    </source>
</evidence>
<evidence type="ECO:0000259" key="7">
    <source>
        <dbReference type="Pfam" id="PF00171"/>
    </source>
</evidence>
<dbReference type="Gene3D" id="3.40.605.10">
    <property type="entry name" value="Aldehyde Dehydrogenase, Chain A, domain 1"/>
    <property type="match status" value="1"/>
</dbReference>
<organism evidence="8 9">
    <name type="scientific">Zopfia rhizophila CBS 207.26</name>
    <dbReference type="NCBI Taxonomy" id="1314779"/>
    <lineage>
        <taxon>Eukaryota</taxon>
        <taxon>Fungi</taxon>
        <taxon>Dikarya</taxon>
        <taxon>Ascomycota</taxon>
        <taxon>Pezizomycotina</taxon>
        <taxon>Dothideomycetes</taxon>
        <taxon>Dothideomycetes incertae sedis</taxon>
        <taxon>Zopfiaceae</taxon>
        <taxon>Zopfia</taxon>
    </lineage>
</organism>
<dbReference type="EC" id="1.2.1.3" evidence="3"/>
<evidence type="ECO:0000256" key="6">
    <source>
        <dbReference type="RuleBase" id="RU003345"/>
    </source>
</evidence>
<dbReference type="InterPro" id="IPR016161">
    <property type="entry name" value="Ald_DH/histidinol_DH"/>
</dbReference>
<dbReference type="InterPro" id="IPR029510">
    <property type="entry name" value="Ald_DH_CS_GLU"/>
</dbReference>
<dbReference type="PANTHER" id="PTHR11699">
    <property type="entry name" value="ALDEHYDE DEHYDROGENASE-RELATED"/>
    <property type="match status" value="1"/>
</dbReference>
<dbReference type="EMBL" id="ML994654">
    <property type="protein sequence ID" value="KAF2181176.1"/>
    <property type="molecule type" value="Genomic_DNA"/>
</dbReference>
<reference evidence="8" key="1">
    <citation type="journal article" date="2020" name="Stud. Mycol.">
        <title>101 Dothideomycetes genomes: a test case for predicting lifestyles and emergence of pathogens.</title>
        <authorList>
            <person name="Haridas S."/>
            <person name="Albert R."/>
            <person name="Binder M."/>
            <person name="Bloem J."/>
            <person name="Labutti K."/>
            <person name="Salamov A."/>
            <person name="Andreopoulos B."/>
            <person name="Baker S."/>
            <person name="Barry K."/>
            <person name="Bills G."/>
            <person name="Bluhm B."/>
            <person name="Cannon C."/>
            <person name="Castanera R."/>
            <person name="Culley D."/>
            <person name="Daum C."/>
            <person name="Ezra D."/>
            <person name="Gonzalez J."/>
            <person name="Henrissat B."/>
            <person name="Kuo A."/>
            <person name="Liang C."/>
            <person name="Lipzen A."/>
            <person name="Lutzoni F."/>
            <person name="Magnuson J."/>
            <person name="Mondo S."/>
            <person name="Nolan M."/>
            <person name="Ohm R."/>
            <person name="Pangilinan J."/>
            <person name="Park H.-J."/>
            <person name="Ramirez L."/>
            <person name="Alfaro M."/>
            <person name="Sun H."/>
            <person name="Tritt A."/>
            <person name="Yoshinaga Y."/>
            <person name="Zwiers L.-H."/>
            <person name="Turgeon B."/>
            <person name="Goodwin S."/>
            <person name="Spatafora J."/>
            <person name="Crous P."/>
            <person name="Grigoriev I."/>
        </authorList>
    </citation>
    <scope>NUCLEOTIDE SEQUENCE</scope>
    <source>
        <strain evidence="8">CBS 207.26</strain>
    </source>
</reference>
<accession>A0A6A6DU27</accession>
<comment type="catalytic activity">
    <reaction evidence="4">
        <text>an aldehyde + NAD(+) + H2O = a carboxylate + NADH + 2 H(+)</text>
        <dbReference type="Rhea" id="RHEA:16185"/>
        <dbReference type="ChEBI" id="CHEBI:15377"/>
        <dbReference type="ChEBI" id="CHEBI:15378"/>
        <dbReference type="ChEBI" id="CHEBI:17478"/>
        <dbReference type="ChEBI" id="CHEBI:29067"/>
        <dbReference type="ChEBI" id="CHEBI:57540"/>
        <dbReference type="ChEBI" id="CHEBI:57945"/>
        <dbReference type="EC" id="1.2.1.3"/>
    </reaction>
</comment>
<evidence type="ECO:0000313" key="9">
    <source>
        <dbReference type="Proteomes" id="UP000800200"/>
    </source>
</evidence>
<dbReference type="InterPro" id="IPR015590">
    <property type="entry name" value="Aldehyde_DH_dom"/>
</dbReference>
<name>A0A6A6DU27_9PEZI</name>
<evidence type="ECO:0000256" key="3">
    <source>
        <dbReference type="ARBA" id="ARBA00024226"/>
    </source>
</evidence>
<evidence type="ECO:0000256" key="1">
    <source>
        <dbReference type="ARBA" id="ARBA00009986"/>
    </source>
</evidence>
<dbReference type="Proteomes" id="UP000800200">
    <property type="component" value="Unassembled WGS sequence"/>
</dbReference>
<dbReference type="OrthoDB" id="310895at2759"/>
<protein>
    <recommendedName>
        <fullName evidence="3">aldehyde dehydrogenase (NAD(+))</fullName>
        <ecNumber evidence="3">1.2.1.3</ecNumber>
    </recommendedName>
</protein>
<dbReference type="PROSITE" id="PS00687">
    <property type="entry name" value="ALDEHYDE_DEHYDR_GLU"/>
    <property type="match status" value="1"/>
</dbReference>
<gene>
    <name evidence="8" type="ORF">K469DRAFT_729569</name>
</gene>
<keyword evidence="2 6" id="KW-0560">Oxidoreductase</keyword>
<feature type="domain" description="Aldehyde dehydrogenase" evidence="7">
    <location>
        <begin position="53"/>
        <end position="381"/>
    </location>
</feature>
<dbReference type="InterPro" id="IPR016163">
    <property type="entry name" value="Ald_DH_C"/>
</dbReference>
<sequence>MNNEYVVAHSTEILVIRNPADGSLIANDMPLAARNDADNAVEYANRAFHTAFGKFEIDLAADPFECYTGWIDNYTGESYPAEDEFYKIVHNEPLGVCAGIIPWNTPLASAALAIGNCFILKTSEKTPFAGLELGVLIKEAGFPPGVFQVLSGDGSIRALLAAHMKVNKKVQRTAASSNLKRCTLELGGKSPAVIFEDTSLENVVIWRVNRLVANTDKISFATTPVYVQGSIYDRLIEAYRSAIEDKTRRTGDPARTGTELGKAEKQGTLLICGKRIEAQGFFFEPIVFTNVHSDAEILRQVIFGRVSMVNTFKTEAKLLEKPNGTVFRLKAGVFTQDITPALRVLSKVDAGVSLDSFGGSKESGIGREMGHFALRAYTEPRQF</sequence>
<dbReference type="SUPFAM" id="SSF53720">
    <property type="entry name" value="ALDH-like"/>
    <property type="match status" value="1"/>
</dbReference>
<dbReference type="Gene3D" id="3.40.309.10">
    <property type="entry name" value="Aldehyde Dehydrogenase, Chain A, domain 2"/>
    <property type="match status" value="1"/>
</dbReference>
<evidence type="ECO:0000256" key="4">
    <source>
        <dbReference type="ARBA" id="ARBA00049194"/>
    </source>
</evidence>
<evidence type="ECO:0000313" key="8">
    <source>
        <dbReference type="EMBL" id="KAF2181176.1"/>
    </source>
</evidence>